<feature type="compositionally biased region" description="Low complexity" evidence="1">
    <location>
        <begin position="115"/>
        <end position="130"/>
    </location>
</feature>
<protein>
    <submittedName>
        <fullName evidence="2">Uncharacterized protein</fullName>
    </submittedName>
</protein>
<dbReference type="PANTHER" id="PTHR33828:SF2">
    <property type="entry name" value="NUCLEOLIN"/>
    <property type="match status" value="1"/>
</dbReference>
<feature type="region of interest" description="Disordered" evidence="1">
    <location>
        <begin position="1"/>
        <end position="67"/>
    </location>
</feature>
<accession>A0A3P6DZW5</accession>
<sequence length="256" mass="29511">MMMIMINRSRSRPKAVKKKEIDEDDDEKPLSKRNSSVGVSKERELKKQRRNKVFDLPSQKRDQPDERDPLRIFYETLHKQLPTSEMAKIWLMESGLLPAAEAKKVLERKLQKTGKFSSPAKSAASTPKNPLQISDLVNDDHCTRYSDLIEKEFNKSELEVASIMLKLSHPVVYETTSSPFVGGATKPRNHILRQPWLRKSDTEKEDFSIPVMKEQAVSECQRMCREARQKRIALLRSKRLKLLSCQKKTLSLDSSS</sequence>
<feature type="compositionally biased region" description="Basic and acidic residues" evidence="1">
    <location>
        <begin position="58"/>
        <end position="67"/>
    </location>
</feature>
<proteinExistence type="predicted"/>
<evidence type="ECO:0000256" key="1">
    <source>
        <dbReference type="SAM" id="MobiDB-lite"/>
    </source>
</evidence>
<gene>
    <name evidence="2" type="ORF">BOLC7T42877H</name>
</gene>
<name>A0A3P6DZW5_BRAOL</name>
<organism evidence="2">
    <name type="scientific">Brassica oleracea</name>
    <name type="common">Wild cabbage</name>
    <dbReference type="NCBI Taxonomy" id="3712"/>
    <lineage>
        <taxon>Eukaryota</taxon>
        <taxon>Viridiplantae</taxon>
        <taxon>Streptophyta</taxon>
        <taxon>Embryophyta</taxon>
        <taxon>Tracheophyta</taxon>
        <taxon>Spermatophyta</taxon>
        <taxon>Magnoliopsida</taxon>
        <taxon>eudicotyledons</taxon>
        <taxon>Gunneridae</taxon>
        <taxon>Pentapetalae</taxon>
        <taxon>rosids</taxon>
        <taxon>malvids</taxon>
        <taxon>Brassicales</taxon>
        <taxon>Brassicaceae</taxon>
        <taxon>Brassiceae</taxon>
        <taxon>Brassica</taxon>
    </lineage>
</organism>
<evidence type="ECO:0000313" key="2">
    <source>
        <dbReference type="EMBL" id="VDD37317.1"/>
    </source>
</evidence>
<feature type="region of interest" description="Disordered" evidence="1">
    <location>
        <begin position="113"/>
        <end position="134"/>
    </location>
</feature>
<reference evidence="2" key="1">
    <citation type="submission" date="2018-11" db="EMBL/GenBank/DDBJ databases">
        <authorList>
            <consortium name="Genoscope - CEA"/>
            <person name="William W."/>
        </authorList>
    </citation>
    <scope>NUCLEOTIDE SEQUENCE</scope>
</reference>
<dbReference type="EMBL" id="LR031876">
    <property type="protein sequence ID" value="VDD37317.1"/>
    <property type="molecule type" value="Genomic_DNA"/>
</dbReference>
<dbReference type="AlphaFoldDB" id="A0A3P6DZW5"/>
<dbReference type="PANTHER" id="PTHR33828">
    <property type="entry name" value="OS05G0596200 PROTEIN"/>
    <property type="match status" value="1"/>
</dbReference>